<proteinExistence type="predicted"/>
<evidence type="ECO:0000256" key="1">
    <source>
        <dbReference type="ARBA" id="ARBA00022723"/>
    </source>
</evidence>
<dbReference type="PANTHER" id="PTHR23235">
    <property type="entry name" value="KRUEPPEL-LIKE TRANSCRIPTION FACTOR"/>
    <property type="match status" value="1"/>
</dbReference>
<dbReference type="SMART" id="SM00355">
    <property type="entry name" value="ZnF_C2H2"/>
    <property type="match status" value="2"/>
</dbReference>
<feature type="region of interest" description="Disordered" evidence="5">
    <location>
        <begin position="105"/>
        <end position="126"/>
    </location>
</feature>
<dbReference type="STRING" id="1745343.A0A2J6PGM6"/>
<dbReference type="Proteomes" id="UP000235672">
    <property type="component" value="Unassembled WGS sequence"/>
</dbReference>
<dbReference type="OrthoDB" id="6077919at2759"/>
<protein>
    <recommendedName>
        <fullName evidence="6">C2H2-type domain-containing protein</fullName>
    </recommendedName>
</protein>
<feature type="compositionally biased region" description="Polar residues" evidence="5">
    <location>
        <begin position="59"/>
        <end position="79"/>
    </location>
</feature>
<feature type="domain" description="C2H2-type" evidence="6">
    <location>
        <begin position="230"/>
        <end position="255"/>
    </location>
</feature>
<evidence type="ECO:0000313" key="7">
    <source>
        <dbReference type="EMBL" id="PMD13187.1"/>
    </source>
</evidence>
<dbReference type="EMBL" id="KZ613535">
    <property type="protein sequence ID" value="PMD13187.1"/>
    <property type="molecule type" value="Genomic_DNA"/>
</dbReference>
<name>A0A2J6PGM6_9HELO</name>
<evidence type="ECO:0000256" key="4">
    <source>
        <dbReference type="PROSITE-ProRule" id="PRU00042"/>
    </source>
</evidence>
<evidence type="ECO:0000256" key="2">
    <source>
        <dbReference type="ARBA" id="ARBA00022771"/>
    </source>
</evidence>
<evidence type="ECO:0000259" key="6">
    <source>
        <dbReference type="PROSITE" id="PS50157"/>
    </source>
</evidence>
<keyword evidence="2 4" id="KW-0863">Zinc-finger</keyword>
<accession>A0A2J6PGM6</accession>
<sequence>MELGSYQESVPVEYADGGTVDWADETIIAGNGLTPSLAHYPQSIFTTPESIVSDHLWSSPHTLSSSNGEAGAQLPQTHYAQPPPYNTPDEMQQGESLALLPGFSSQLSQPHDLHNGPNEYSEGTNIDSSFHAYQNATTQYPFDPYTATNTTIQTNSSRTTGIDKKFYCSWDGCYQSHKTAAESRKHLKTHTKPKQCPYSPTGCDWKGTAEERELQAHIKTNHESRSGPGFACGGCGGSFTFQKNLTRHQRDKNCH</sequence>
<evidence type="ECO:0000256" key="3">
    <source>
        <dbReference type="ARBA" id="ARBA00022833"/>
    </source>
</evidence>
<evidence type="ECO:0000313" key="8">
    <source>
        <dbReference type="Proteomes" id="UP000235672"/>
    </source>
</evidence>
<dbReference type="AlphaFoldDB" id="A0A2J6PGM6"/>
<feature type="region of interest" description="Disordered" evidence="5">
    <location>
        <begin position="59"/>
        <end position="91"/>
    </location>
</feature>
<dbReference type="InterPro" id="IPR013087">
    <property type="entry name" value="Znf_C2H2_type"/>
</dbReference>
<keyword evidence="8" id="KW-1185">Reference proteome</keyword>
<organism evidence="7 8">
    <name type="scientific">Hyaloscypha hepaticicola</name>
    <dbReference type="NCBI Taxonomy" id="2082293"/>
    <lineage>
        <taxon>Eukaryota</taxon>
        <taxon>Fungi</taxon>
        <taxon>Dikarya</taxon>
        <taxon>Ascomycota</taxon>
        <taxon>Pezizomycotina</taxon>
        <taxon>Leotiomycetes</taxon>
        <taxon>Helotiales</taxon>
        <taxon>Hyaloscyphaceae</taxon>
        <taxon>Hyaloscypha</taxon>
    </lineage>
</organism>
<keyword evidence="3" id="KW-0862">Zinc</keyword>
<keyword evidence="1" id="KW-0479">Metal-binding</keyword>
<reference evidence="7 8" key="1">
    <citation type="submission" date="2016-05" db="EMBL/GenBank/DDBJ databases">
        <title>A degradative enzymes factory behind the ericoid mycorrhizal symbiosis.</title>
        <authorList>
            <consortium name="DOE Joint Genome Institute"/>
            <person name="Martino E."/>
            <person name="Morin E."/>
            <person name="Grelet G."/>
            <person name="Kuo A."/>
            <person name="Kohler A."/>
            <person name="Daghino S."/>
            <person name="Barry K."/>
            <person name="Choi C."/>
            <person name="Cichocki N."/>
            <person name="Clum A."/>
            <person name="Copeland A."/>
            <person name="Hainaut M."/>
            <person name="Haridas S."/>
            <person name="Labutti K."/>
            <person name="Lindquist E."/>
            <person name="Lipzen A."/>
            <person name="Khouja H.-R."/>
            <person name="Murat C."/>
            <person name="Ohm R."/>
            <person name="Olson A."/>
            <person name="Spatafora J."/>
            <person name="Veneault-Fourrey C."/>
            <person name="Henrissat B."/>
            <person name="Grigoriev I."/>
            <person name="Martin F."/>
            <person name="Perotto S."/>
        </authorList>
    </citation>
    <scope>NUCLEOTIDE SEQUENCE [LARGE SCALE GENOMIC DNA]</scope>
    <source>
        <strain evidence="7 8">UAMH 7357</strain>
    </source>
</reference>
<dbReference type="Gene3D" id="3.30.160.60">
    <property type="entry name" value="Classic Zinc Finger"/>
    <property type="match status" value="1"/>
</dbReference>
<evidence type="ECO:0000256" key="5">
    <source>
        <dbReference type="SAM" id="MobiDB-lite"/>
    </source>
</evidence>
<dbReference type="GO" id="GO:0008270">
    <property type="term" value="F:zinc ion binding"/>
    <property type="evidence" value="ECO:0007669"/>
    <property type="project" value="UniProtKB-KW"/>
</dbReference>
<gene>
    <name evidence="7" type="ORF">NA56DRAFT_665805</name>
</gene>
<dbReference type="PROSITE" id="PS50157">
    <property type="entry name" value="ZINC_FINGER_C2H2_2"/>
    <property type="match status" value="1"/>
</dbReference>